<protein>
    <recommendedName>
        <fullName evidence="2">triose-phosphate isomerase</fullName>
        <ecNumber evidence="2">5.3.1.1</ecNumber>
    </recommendedName>
</protein>
<dbReference type="GO" id="GO:0006094">
    <property type="term" value="P:gluconeogenesis"/>
    <property type="evidence" value="ECO:0007669"/>
    <property type="project" value="UniProtKB-KW"/>
</dbReference>
<organism evidence="7">
    <name type="scientific">marine metagenome</name>
    <dbReference type="NCBI Taxonomy" id="408172"/>
    <lineage>
        <taxon>unclassified sequences</taxon>
        <taxon>metagenomes</taxon>
        <taxon>ecological metagenomes</taxon>
    </lineage>
</organism>
<evidence type="ECO:0000256" key="6">
    <source>
        <dbReference type="ARBA" id="ARBA00023235"/>
    </source>
</evidence>
<proteinExistence type="inferred from homology"/>
<dbReference type="GO" id="GO:0005829">
    <property type="term" value="C:cytosol"/>
    <property type="evidence" value="ECO:0007669"/>
    <property type="project" value="TreeGrafter"/>
</dbReference>
<dbReference type="InterPro" id="IPR013785">
    <property type="entry name" value="Aldolase_TIM"/>
</dbReference>
<accession>A0A381P1Z1</accession>
<dbReference type="InterPro" id="IPR020861">
    <property type="entry name" value="Triosephosphate_isomerase_AS"/>
</dbReference>
<name>A0A381P1Z1_9ZZZZ</name>
<gene>
    <name evidence="7" type="ORF">METZ01_LOCUS13820</name>
</gene>
<dbReference type="CDD" id="cd00311">
    <property type="entry name" value="TIM"/>
    <property type="match status" value="1"/>
</dbReference>
<dbReference type="InterPro" id="IPR000652">
    <property type="entry name" value="Triosephosphate_isomerase"/>
</dbReference>
<dbReference type="AlphaFoldDB" id="A0A381P1Z1"/>
<dbReference type="GO" id="GO:0046166">
    <property type="term" value="P:glyceraldehyde-3-phosphate biosynthetic process"/>
    <property type="evidence" value="ECO:0007669"/>
    <property type="project" value="TreeGrafter"/>
</dbReference>
<evidence type="ECO:0000256" key="3">
    <source>
        <dbReference type="ARBA" id="ARBA00022432"/>
    </source>
</evidence>
<dbReference type="FunFam" id="3.20.20.70:FF:000016">
    <property type="entry name" value="Triosephosphate isomerase"/>
    <property type="match status" value="1"/>
</dbReference>
<dbReference type="PROSITE" id="PS00171">
    <property type="entry name" value="TIM_1"/>
    <property type="match status" value="1"/>
</dbReference>
<evidence type="ECO:0000256" key="4">
    <source>
        <dbReference type="ARBA" id="ARBA00022490"/>
    </source>
</evidence>
<keyword evidence="5" id="KW-0324">Glycolysis</keyword>
<dbReference type="PANTHER" id="PTHR21139">
    <property type="entry name" value="TRIOSEPHOSPHATE ISOMERASE"/>
    <property type="match status" value="1"/>
</dbReference>
<dbReference type="GO" id="GO:0006096">
    <property type="term" value="P:glycolytic process"/>
    <property type="evidence" value="ECO:0007669"/>
    <property type="project" value="UniProtKB-KW"/>
</dbReference>
<keyword evidence="3" id="KW-0312">Gluconeogenesis</keyword>
<dbReference type="Pfam" id="PF00121">
    <property type="entry name" value="TIM"/>
    <property type="match status" value="1"/>
</dbReference>
<dbReference type="InterPro" id="IPR022896">
    <property type="entry name" value="TrioseP_Isoase_bac/euk"/>
</dbReference>
<dbReference type="GO" id="GO:0004807">
    <property type="term" value="F:triose-phosphate isomerase activity"/>
    <property type="evidence" value="ECO:0007669"/>
    <property type="project" value="UniProtKB-EC"/>
</dbReference>
<dbReference type="InterPro" id="IPR035990">
    <property type="entry name" value="TIM_sf"/>
</dbReference>
<dbReference type="PROSITE" id="PS51440">
    <property type="entry name" value="TIM_2"/>
    <property type="match status" value="1"/>
</dbReference>
<dbReference type="NCBIfam" id="TIGR00419">
    <property type="entry name" value="tim"/>
    <property type="match status" value="1"/>
</dbReference>
<evidence type="ECO:0000313" key="7">
    <source>
        <dbReference type="EMBL" id="SUZ60966.1"/>
    </source>
</evidence>
<dbReference type="EC" id="5.3.1.1" evidence="2"/>
<keyword evidence="6" id="KW-0413">Isomerase</keyword>
<dbReference type="PANTHER" id="PTHR21139:SF42">
    <property type="entry name" value="TRIOSEPHOSPHATE ISOMERASE"/>
    <property type="match status" value="1"/>
</dbReference>
<dbReference type="Gene3D" id="3.20.20.70">
    <property type="entry name" value="Aldolase class I"/>
    <property type="match status" value="1"/>
</dbReference>
<sequence length="254" mass="28733">MRNKIVAANWKMNKDEYESKNLTYEILKYLDKTNNPSVYKILCVPFPFLNKIHNMCGGVNMLFVGAQNCSAFESGAYTGEVSSTMLKSLSISYAIVGHSERRIMFKESDDLILEKMKRLISKQIIPIYCCGEPFAERKKKNHIRYVLNQIEQSVCNLKKEEIRKVVIAYEPIWAIGTGITAELEDLQEMHFAIRKFIRLKYGSSVSKNLSLLYGGSVNPLNAKQIFDLPDVDGGLIGGASLKSQDFIDIVNSIN</sequence>
<evidence type="ECO:0000256" key="5">
    <source>
        <dbReference type="ARBA" id="ARBA00023152"/>
    </source>
</evidence>
<dbReference type="SUPFAM" id="SSF51351">
    <property type="entry name" value="Triosephosphate isomerase (TIM)"/>
    <property type="match status" value="1"/>
</dbReference>
<evidence type="ECO:0000256" key="1">
    <source>
        <dbReference type="ARBA" id="ARBA00004680"/>
    </source>
</evidence>
<dbReference type="EMBL" id="UINC01000776">
    <property type="protein sequence ID" value="SUZ60966.1"/>
    <property type="molecule type" value="Genomic_DNA"/>
</dbReference>
<dbReference type="GO" id="GO:0019563">
    <property type="term" value="P:glycerol catabolic process"/>
    <property type="evidence" value="ECO:0007669"/>
    <property type="project" value="TreeGrafter"/>
</dbReference>
<dbReference type="HAMAP" id="MF_00147_B">
    <property type="entry name" value="TIM_B"/>
    <property type="match status" value="1"/>
</dbReference>
<comment type="pathway">
    <text evidence="1">Carbohydrate degradation; glycolysis; D-glyceraldehyde 3-phosphate from glycerone phosphate: step 1/1.</text>
</comment>
<keyword evidence="4" id="KW-0963">Cytoplasm</keyword>
<evidence type="ECO:0000256" key="2">
    <source>
        <dbReference type="ARBA" id="ARBA00011940"/>
    </source>
</evidence>
<reference evidence="7" key="1">
    <citation type="submission" date="2018-05" db="EMBL/GenBank/DDBJ databases">
        <authorList>
            <person name="Lanie J.A."/>
            <person name="Ng W.-L."/>
            <person name="Kazmierczak K.M."/>
            <person name="Andrzejewski T.M."/>
            <person name="Davidsen T.M."/>
            <person name="Wayne K.J."/>
            <person name="Tettelin H."/>
            <person name="Glass J.I."/>
            <person name="Rusch D."/>
            <person name="Podicherti R."/>
            <person name="Tsui H.-C.T."/>
            <person name="Winkler M.E."/>
        </authorList>
    </citation>
    <scope>NUCLEOTIDE SEQUENCE</scope>
</reference>